<sequence length="108" mass="12399">MSTDVVEAVVRVHGGVKFYRGAAKAARAYVERDRSRADDYYLGEGSGVARRLVATPRRRLTGRRYERGSIKRDVRRRLHGAHECGELVRDPFVRQSILVDRRKFVVVD</sequence>
<gene>
    <name evidence="1" type="ORF">GCM10022242_04220</name>
</gene>
<name>A0ABP7HXV1_9ACTN</name>
<reference evidence="2" key="1">
    <citation type="journal article" date="2019" name="Int. J. Syst. Evol. Microbiol.">
        <title>The Global Catalogue of Microorganisms (GCM) 10K type strain sequencing project: providing services to taxonomists for standard genome sequencing and annotation.</title>
        <authorList>
            <consortium name="The Broad Institute Genomics Platform"/>
            <consortium name="The Broad Institute Genome Sequencing Center for Infectious Disease"/>
            <person name="Wu L."/>
            <person name="Ma J."/>
        </authorList>
    </citation>
    <scope>NUCLEOTIDE SEQUENCE [LARGE SCALE GENOMIC DNA]</scope>
    <source>
        <strain evidence="2">JCM 16953</strain>
    </source>
</reference>
<dbReference type="Proteomes" id="UP001501821">
    <property type="component" value="Unassembled WGS sequence"/>
</dbReference>
<protein>
    <submittedName>
        <fullName evidence="1">Uncharacterized protein</fullName>
    </submittedName>
</protein>
<organism evidence="1 2">
    <name type="scientific">Nocardioides panacisoli</name>
    <dbReference type="NCBI Taxonomy" id="627624"/>
    <lineage>
        <taxon>Bacteria</taxon>
        <taxon>Bacillati</taxon>
        <taxon>Actinomycetota</taxon>
        <taxon>Actinomycetes</taxon>
        <taxon>Propionibacteriales</taxon>
        <taxon>Nocardioidaceae</taxon>
        <taxon>Nocardioides</taxon>
    </lineage>
</organism>
<proteinExistence type="predicted"/>
<evidence type="ECO:0000313" key="2">
    <source>
        <dbReference type="Proteomes" id="UP001501821"/>
    </source>
</evidence>
<accession>A0ABP7HXV1</accession>
<dbReference type="RefSeq" id="WP_344772133.1">
    <property type="nucleotide sequence ID" value="NZ_BAABAH010000001.1"/>
</dbReference>
<keyword evidence="2" id="KW-1185">Reference proteome</keyword>
<evidence type="ECO:0000313" key="1">
    <source>
        <dbReference type="EMBL" id="GAA3804012.1"/>
    </source>
</evidence>
<dbReference type="EMBL" id="BAABAH010000001">
    <property type="protein sequence ID" value="GAA3804012.1"/>
    <property type="molecule type" value="Genomic_DNA"/>
</dbReference>
<comment type="caution">
    <text evidence="1">The sequence shown here is derived from an EMBL/GenBank/DDBJ whole genome shotgun (WGS) entry which is preliminary data.</text>
</comment>